<dbReference type="RefSeq" id="WP_248353191.1">
    <property type="nucleotide sequence ID" value="NZ_AP025591.1"/>
</dbReference>
<dbReference type="Proteomes" id="UP001162891">
    <property type="component" value="Chromosome"/>
</dbReference>
<reference evidence="2" key="1">
    <citation type="journal article" date="2022" name="Int. J. Syst. Evol. Microbiol.">
        <title>Anaeromyxobacter oryzae sp. nov., Anaeromyxobacter diazotrophicus sp. nov. and Anaeromyxobacter paludicola sp. nov., isolated from paddy soils.</title>
        <authorList>
            <person name="Itoh H."/>
            <person name="Xu Z."/>
            <person name="Mise K."/>
            <person name="Masuda Y."/>
            <person name="Ushijima N."/>
            <person name="Hayakawa C."/>
            <person name="Shiratori Y."/>
            <person name="Senoo K."/>
        </authorList>
    </citation>
    <scope>NUCLEOTIDE SEQUENCE [LARGE SCALE GENOMIC DNA]</scope>
    <source>
        <strain evidence="2">Red232</strain>
    </source>
</reference>
<sequence length="314" mass="34180">MSLENGMLVQHASLGLGKIVALEPKAVHVFFAASDARFATKLRLPMALSLLTPAAAPDAWLSGLSGFALDEKTGRYGRAGSWLSHGEAVARFLEAFPEGFADPRYVATTGKERSDQRASRWRRAHEAFVEELGNGQGERLLEAGDVAGLVERAVRVERNVRTLHKDADKISLEVALKDPGAARTFFAALFELLASSPDQTRFEALAEATAALTPDATPESRWPTVTLLPFVARPELHMLLRPRFACDVAQRLGLELAYSAAPNWKTYSALLGSAALLLEKLRPLGAKDHVDVEAFMHVSTAKQPKPRPELHAVT</sequence>
<organism evidence="1 2">
    <name type="scientific">Anaeromyxobacter oryzae</name>
    <dbReference type="NCBI Taxonomy" id="2918170"/>
    <lineage>
        <taxon>Bacteria</taxon>
        <taxon>Pseudomonadati</taxon>
        <taxon>Myxococcota</taxon>
        <taxon>Myxococcia</taxon>
        <taxon>Myxococcales</taxon>
        <taxon>Cystobacterineae</taxon>
        <taxon>Anaeromyxobacteraceae</taxon>
        <taxon>Anaeromyxobacter</taxon>
    </lineage>
</organism>
<gene>
    <name evidence="1" type="ORF">AMOR_37220</name>
</gene>
<name>A0ABN6MW12_9BACT</name>
<evidence type="ECO:0000313" key="2">
    <source>
        <dbReference type="Proteomes" id="UP001162891"/>
    </source>
</evidence>
<keyword evidence="2" id="KW-1185">Reference proteome</keyword>
<protein>
    <submittedName>
        <fullName evidence="1">Uncharacterized protein</fullName>
    </submittedName>
</protein>
<proteinExistence type="predicted"/>
<accession>A0ABN6MW12</accession>
<evidence type="ECO:0000313" key="1">
    <source>
        <dbReference type="EMBL" id="BDG04726.1"/>
    </source>
</evidence>
<dbReference type="EMBL" id="AP025591">
    <property type="protein sequence ID" value="BDG04726.1"/>
    <property type="molecule type" value="Genomic_DNA"/>
</dbReference>